<evidence type="ECO:0000313" key="2">
    <source>
        <dbReference type="EMBL" id="PMS27679.1"/>
    </source>
</evidence>
<organism evidence="2 3">
    <name type="scientific">Trinickia soli</name>
    <dbReference type="NCBI Taxonomy" id="380675"/>
    <lineage>
        <taxon>Bacteria</taxon>
        <taxon>Pseudomonadati</taxon>
        <taxon>Pseudomonadota</taxon>
        <taxon>Betaproteobacteria</taxon>
        <taxon>Burkholderiales</taxon>
        <taxon>Burkholderiaceae</taxon>
        <taxon>Trinickia</taxon>
    </lineage>
</organism>
<comment type="caution">
    <text evidence="2">The sequence shown here is derived from an EMBL/GenBank/DDBJ whole genome shotgun (WGS) entry which is preliminary data.</text>
</comment>
<keyword evidence="1" id="KW-0472">Membrane</keyword>
<dbReference type="EMBL" id="PNYB01000002">
    <property type="protein sequence ID" value="PMS27679.1"/>
    <property type="molecule type" value="Genomic_DNA"/>
</dbReference>
<accession>A0A2N7WE01</accession>
<keyword evidence="1" id="KW-1133">Transmembrane helix</keyword>
<dbReference type="AlphaFoldDB" id="A0A2N7WE01"/>
<name>A0A2N7WE01_9BURK</name>
<keyword evidence="3" id="KW-1185">Reference proteome</keyword>
<dbReference type="RefSeq" id="WP_102608329.1">
    <property type="nucleotide sequence ID" value="NZ_CADIKD010000004.1"/>
</dbReference>
<keyword evidence="1" id="KW-0812">Transmembrane</keyword>
<protein>
    <submittedName>
        <fullName evidence="2">Uncharacterized protein</fullName>
    </submittedName>
</protein>
<dbReference type="Proteomes" id="UP000235347">
    <property type="component" value="Unassembled WGS sequence"/>
</dbReference>
<gene>
    <name evidence="2" type="ORF">C0Z19_03130</name>
</gene>
<feature type="transmembrane region" description="Helical" evidence="1">
    <location>
        <begin position="12"/>
        <end position="40"/>
    </location>
</feature>
<sequence>MQSYPFDALDRIALQLTLLNVMFFGWLLCKGVGYVSAVVGRRDPPKKLIRSKLARSDES</sequence>
<evidence type="ECO:0000256" key="1">
    <source>
        <dbReference type="SAM" id="Phobius"/>
    </source>
</evidence>
<reference evidence="2 3" key="1">
    <citation type="submission" date="2018-01" db="EMBL/GenBank/DDBJ databases">
        <title>Whole genome analyses suggest that Burkholderia sensu lato contains two further novel genera in the rhizoxinica-symbiotica group Mycetohabitans gen. nov., and Trinickia gen. nov.: implications for the evolution of diazotrophy and nodulation in the Burkholderiaceae.</title>
        <authorList>
            <person name="Estrada-de los Santos P."/>
            <person name="Palmer M."/>
            <person name="Chavez-Ramirez B."/>
            <person name="Beukes C."/>
            <person name="Steenkamp E.T."/>
            <person name="Hirsch A.M."/>
            <person name="Manyaka P."/>
            <person name="Maluk M."/>
            <person name="Lafos M."/>
            <person name="Crook M."/>
            <person name="Gross E."/>
            <person name="Simon M.F."/>
            <person name="Bueno dos Reis Junior F."/>
            <person name="Poole P.S."/>
            <person name="Venter S.N."/>
            <person name="James E.K."/>
        </authorList>
    </citation>
    <scope>NUCLEOTIDE SEQUENCE [LARGE SCALE GENOMIC DNA]</scope>
    <source>
        <strain evidence="2 3">GP25-8</strain>
    </source>
</reference>
<proteinExistence type="predicted"/>
<evidence type="ECO:0000313" key="3">
    <source>
        <dbReference type="Proteomes" id="UP000235347"/>
    </source>
</evidence>